<comment type="similarity">
    <text evidence="2 9">Belongs to the exportin family.</text>
</comment>
<reference evidence="12 13" key="1">
    <citation type="journal article" date="2012" name="Science">
        <title>The Paleozoic origin of enzymatic lignin decomposition reconstructed from 31 fungal genomes.</title>
        <authorList>
            <person name="Floudas D."/>
            <person name="Binder M."/>
            <person name="Riley R."/>
            <person name="Barry K."/>
            <person name="Blanchette R.A."/>
            <person name="Henrissat B."/>
            <person name="Martinez A.T."/>
            <person name="Otillar R."/>
            <person name="Spatafora J.W."/>
            <person name="Yadav J.S."/>
            <person name="Aerts A."/>
            <person name="Benoit I."/>
            <person name="Boyd A."/>
            <person name="Carlson A."/>
            <person name="Copeland A."/>
            <person name="Coutinho P.M."/>
            <person name="de Vries R.P."/>
            <person name="Ferreira P."/>
            <person name="Findley K."/>
            <person name="Foster B."/>
            <person name="Gaskell J."/>
            <person name="Glotzer D."/>
            <person name="Gorecki P."/>
            <person name="Heitman J."/>
            <person name="Hesse C."/>
            <person name="Hori C."/>
            <person name="Igarashi K."/>
            <person name="Jurgens J.A."/>
            <person name="Kallen N."/>
            <person name="Kersten P."/>
            <person name="Kohler A."/>
            <person name="Kuees U."/>
            <person name="Kumar T.K.A."/>
            <person name="Kuo A."/>
            <person name="LaButti K."/>
            <person name="Larrondo L.F."/>
            <person name="Lindquist E."/>
            <person name="Ling A."/>
            <person name="Lombard V."/>
            <person name="Lucas S."/>
            <person name="Lundell T."/>
            <person name="Martin R."/>
            <person name="McLaughlin D.J."/>
            <person name="Morgenstern I."/>
            <person name="Morin E."/>
            <person name="Murat C."/>
            <person name="Nagy L.G."/>
            <person name="Nolan M."/>
            <person name="Ohm R.A."/>
            <person name="Patyshakuliyeva A."/>
            <person name="Rokas A."/>
            <person name="Ruiz-Duenas F.J."/>
            <person name="Sabat G."/>
            <person name="Salamov A."/>
            <person name="Samejima M."/>
            <person name="Schmutz J."/>
            <person name="Slot J.C."/>
            <person name="St John F."/>
            <person name="Stenlid J."/>
            <person name="Sun H."/>
            <person name="Sun S."/>
            <person name="Syed K."/>
            <person name="Tsang A."/>
            <person name="Wiebenga A."/>
            <person name="Young D."/>
            <person name="Pisabarro A."/>
            <person name="Eastwood D.C."/>
            <person name="Martin F."/>
            <person name="Cullen D."/>
            <person name="Grigoriev I.V."/>
            <person name="Hibbett D.S."/>
        </authorList>
    </citation>
    <scope>NUCLEOTIDE SEQUENCE</scope>
    <source>
        <strain evidence="13">FP-58527</strain>
    </source>
</reference>
<keyword evidence="4 9" id="KW-0813">Transport</keyword>
<keyword evidence="7 9" id="KW-0694">RNA-binding</keyword>
<dbReference type="eggNOG" id="KOG2021">
    <property type="taxonomic scope" value="Eukaryota"/>
</dbReference>
<evidence type="ECO:0000256" key="3">
    <source>
        <dbReference type="ARBA" id="ARBA00018928"/>
    </source>
</evidence>
<dbReference type="STRING" id="743788.S8DLX2"/>
<dbReference type="GO" id="GO:0005643">
    <property type="term" value="C:nuclear pore"/>
    <property type="evidence" value="ECO:0007669"/>
    <property type="project" value="TreeGrafter"/>
</dbReference>
<dbReference type="GO" id="GO:0031267">
    <property type="term" value="F:small GTPase binding"/>
    <property type="evidence" value="ECO:0007669"/>
    <property type="project" value="InterPro"/>
</dbReference>
<dbReference type="GO" id="GO:0000049">
    <property type="term" value="F:tRNA binding"/>
    <property type="evidence" value="ECO:0007669"/>
    <property type="project" value="UniProtKB-UniRule"/>
</dbReference>
<dbReference type="InParanoid" id="S8DLX2"/>
<gene>
    <name evidence="12" type="ORF">FOMPIDRAFT_1020008</name>
</gene>
<dbReference type="FunCoup" id="S8DLX2">
    <property type="interactions" value="745"/>
</dbReference>
<evidence type="ECO:0000259" key="11">
    <source>
        <dbReference type="Pfam" id="PF19282"/>
    </source>
</evidence>
<dbReference type="AlphaFoldDB" id="S8DLX2"/>
<evidence type="ECO:0000256" key="6">
    <source>
        <dbReference type="ARBA" id="ARBA00022555"/>
    </source>
</evidence>
<organism evidence="12 13">
    <name type="scientific">Fomitopsis schrenkii</name>
    <name type="common">Brown rot fungus</name>
    <dbReference type="NCBI Taxonomy" id="2126942"/>
    <lineage>
        <taxon>Eukaryota</taxon>
        <taxon>Fungi</taxon>
        <taxon>Dikarya</taxon>
        <taxon>Basidiomycota</taxon>
        <taxon>Agaricomycotina</taxon>
        <taxon>Agaricomycetes</taxon>
        <taxon>Polyporales</taxon>
        <taxon>Fomitopsis</taxon>
    </lineage>
</organism>
<dbReference type="SUPFAM" id="SSF48371">
    <property type="entry name" value="ARM repeat"/>
    <property type="match status" value="1"/>
</dbReference>
<evidence type="ECO:0000256" key="4">
    <source>
        <dbReference type="ARBA" id="ARBA00022448"/>
    </source>
</evidence>
<dbReference type="PANTHER" id="PTHR15952">
    <property type="entry name" value="EXPORTIN-T/LOS1"/>
    <property type="match status" value="1"/>
</dbReference>
<evidence type="ECO:0000259" key="10">
    <source>
        <dbReference type="Pfam" id="PF08389"/>
    </source>
</evidence>
<feature type="domain" description="Exportin-1/Importin-beta-like" evidence="10">
    <location>
        <begin position="113"/>
        <end position="285"/>
    </location>
</feature>
<dbReference type="GO" id="GO:0071528">
    <property type="term" value="P:tRNA re-export from nucleus"/>
    <property type="evidence" value="ECO:0007669"/>
    <property type="project" value="UniProtKB-UniRule"/>
</dbReference>
<evidence type="ECO:0000256" key="1">
    <source>
        <dbReference type="ARBA" id="ARBA00004496"/>
    </source>
</evidence>
<evidence type="ECO:0000256" key="2">
    <source>
        <dbReference type="ARBA" id="ARBA00009466"/>
    </source>
</evidence>
<accession>S8DLX2</accession>
<sequence length="1068" mass="118924">MEQEVNQVVQAIAIAADPTQVALHQQALQFLSTVQQNAQNTWRLALAVFVETNPNGSRKHPPQARFFALRVLDEFLDNRFEPLDDESFQTLQQGLVTYVQSEYIYGPAEVEASFLRNKFAHTLTLFFLCTYMDQWPAFFTDLFSLIRPAESTSQSTYNQHVSLLFFHIVLEISGEVADQMIKAARQFNQARQARDARVRDAVRERDAARINEAVLTIVADGAERMAALRKAGTPPTGSRELDSAVEVVDWGIRTFASYVGWIDINLTITPTTVPLLFSLLSDSSLAIRLATSAALLKITAKGLKEPGDKLQLIKVLSLGQVLDALEAKTRVEQAARESDTDEGEESYREALGRLLNTLGLELSKLVEECTVDNVRSEASHLLEQVLPVMLRFMADEYDDTASTVFPFLQTVLTSYKRARKTASEPLEESKRTFLTSLLRVILQKLKWEENSDPDDMDDDDKAAFEDLRKSSQDLRTFMDSTHVIEQSLVTDAVRTLVLNTFTAYRSGNTVQWNDAELAVYLVYSFGEINKSGSKGRAAFCLSSSVAKEKRKEADYSEYPLTPHGEMLYAMIESGISSYPHKTVVMQFFETAARYGDFFKVRKECIMPTLQAMMDARGLHNPDNSLRARVFYLFQRFIREDRNEISPELAVSLIEGMRDLLTVQVDLPEIEEGQDLLTEAIANPGIFDHQLYIFETAGILVSLLYKTPEEAAALLLSLVKPLLGDLSAALQAAKGGGDAVQVLKVHHVIMALGNVAKGFPDYPSPVPEGYILPPLTVFTESAQAILVCLEAMNGIKVIRDATRFAFARIIGTTGPNITHLIPSLMANLLAHFEPSELVDFMNFIGLLIHKLQRDMFNVLDQLIGPLNAHISGIIVQPVSGTDDELARADTKKAYLALLSQVVSSGLQGIFVSERNKSQLEALLATMRQLVENVSDPASQKASLNFFGRLVTVWAQPAVNGDAQTQALPGFERFVYEAVIPTAFAVLSSPQFNIKDGQMLTLVHEIANFLQTVQKTRGEEASNFFVNVFLPSQGWPAETAIDFVTKMRDLDPKAFRKYFAELLRVSRAGS</sequence>
<dbReference type="InterPro" id="IPR011989">
    <property type="entry name" value="ARM-like"/>
</dbReference>
<evidence type="ECO:0000313" key="12">
    <source>
        <dbReference type="EMBL" id="EPS94481.1"/>
    </source>
</evidence>
<keyword evidence="13" id="KW-1185">Reference proteome</keyword>
<dbReference type="Pfam" id="PF19282">
    <property type="entry name" value="Exportin-T"/>
    <property type="match status" value="1"/>
</dbReference>
<dbReference type="InterPro" id="IPR013598">
    <property type="entry name" value="Exportin-1/Importin-b-like"/>
</dbReference>
<dbReference type="InterPro" id="IPR016024">
    <property type="entry name" value="ARM-type_fold"/>
</dbReference>
<dbReference type="GO" id="GO:0016363">
    <property type="term" value="C:nuclear matrix"/>
    <property type="evidence" value="ECO:0007669"/>
    <property type="project" value="TreeGrafter"/>
</dbReference>
<dbReference type="Pfam" id="PF08389">
    <property type="entry name" value="Xpo1"/>
    <property type="match status" value="1"/>
</dbReference>
<comment type="function">
    <text evidence="9">tRNA nucleus export receptor which facilitates tRNA translocation across the nuclear pore complex.</text>
</comment>
<evidence type="ECO:0000256" key="8">
    <source>
        <dbReference type="ARBA" id="ARBA00023242"/>
    </source>
</evidence>
<dbReference type="OrthoDB" id="26399at2759"/>
<name>S8DLX2_FOMSC</name>
<dbReference type="Gene3D" id="1.25.10.10">
    <property type="entry name" value="Leucine-rich Repeat Variant"/>
    <property type="match status" value="1"/>
</dbReference>
<protein>
    <recommendedName>
        <fullName evidence="3 9">Exportin-T</fullName>
    </recommendedName>
    <alternativeName>
        <fullName evidence="9">Exportin(tRNA)</fullName>
    </alternativeName>
    <alternativeName>
        <fullName evidence="9">tRNA exportin</fullName>
    </alternativeName>
</protein>
<dbReference type="EMBL" id="KE504231">
    <property type="protein sequence ID" value="EPS94481.1"/>
    <property type="molecule type" value="Genomic_DNA"/>
</dbReference>
<dbReference type="PANTHER" id="PTHR15952:SF11">
    <property type="entry name" value="EXPORTIN-T"/>
    <property type="match status" value="1"/>
</dbReference>
<keyword evidence="5 9" id="KW-0963">Cytoplasm</keyword>
<evidence type="ECO:0000313" key="13">
    <source>
        <dbReference type="Proteomes" id="UP000015241"/>
    </source>
</evidence>
<keyword evidence="6 9" id="KW-0820">tRNA-binding</keyword>
<dbReference type="HOGENOM" id="CLU_004414_0_0_1"/>
<dbReference type="InterPro" id="IPR040017">
    <property type="entry name" value="XPOT"/>
</dbReference>
<keyword evidence="8 9" id="KW-0539">Nucleus</keyword>
<evidence type="ECO:0000256" key="7">
    <source>
        <dbReference type="ARBA" id="ARBA00022884"/>
    </source>
</evidence>
<feature type="domain" description="Exportin-T C-terminal" evidence="11">
    <location>
        <begin position="373"/>
        <end position="1062"/>
    </location>
</feature>
<dbReference type="Proteomes" id="UP000015241">
    <property type="component" value="Unassembled WGS sequence"/>
</dbReference>
<dbReference type="GO" id="GO:0005737">
    <property type="term" value="C:cytoplasm"/>
    <property type="evidence" value="ECO:0007669"/>
    <property type="project" value="UniProtKB-SubCell"/>
</dbReference>
<dbReference type="InterPro" id="IPR045546">
    <property type="entry name" value="Exportin-T_C"/>
</dbReference>
<proteinExistence type="inferred from homology"/>
<comment type="subcellular location">
    <subcellularLocation>
        <location evidence="1 9">Cytoplasm</location>
    </subcellularLocation>
    <subcellularLocation>
        <location evidence="9">Nucleus</location>
    </subcellularLocation>
    <text evidence="9">Shuttles between the nucleus and the cytoplasm.</text>
</comment>
<evidence type="ECO:0000256" key="5">
    <source>
        <dbReference type="ARBA" id="ARBA00022490"/>
    </source>
</evidence>
<evidence type="ECO:0000256" key="9">
    <source>
        <dbReference type="RuleBase" id="RU366037"/>
    </source>
</evidence>